<comment type="caution">
    <text evidence="1">The sequence shown here is derived from an EMBL/GenBank/DDBJ whole genome shotgun (WGS) entry which is preliminary data.</text>
</comment>
<sequence length="116" mass="13051">MGIISGSLVFMLSETLNIRLPENIFDVEEGSWLGKCLLMLKALHQELVASSLSNQFLMQYLQHQGAVRHVPVQISVAAKYVGETSESRGTTFFQREDVIVPVPEPQPITYYQNLVQ</sequence>
<proteinExistence type="predicted"/>
<name>A0AAD6FR12_9TELE</name>
<protein>
    <submittedName>
        <fullName evidence="1">Uncharacterized protein</fullName>
    </submittedName>
</protein>
<organism evidence="1 2">
    <name type="scientific">Pogonophryne albipinna</name>
    <dbReference type="NCBI Taxonomy" id="1090488"/>
    <lineage>
        <taxon>Eukaryota</taxon>
        <taxon>Metazoa</taxon>
        <taxon>Chordata</taxon>
        <taxon>Craniata</taxon>
        <taxon>Vertebrata</taxon>
        <taxon>Euteleostomi</taxon>
        <taxon>Actinopterygii</taxon>
        <taxon>Neopterygii</taxon>
        <taxon>Teleostei</taxon>
        <taxon>Neoteleostei</taxon>
        <taxon>Acanthomorphata</taxon>
        <taxon>Eupercaria</taxon>
        <taxon>Perciformes</taxon>
        <taxon>Notothenioidei</taxon>
        <taxon>Pogonophryne</taxon>
    </lineage>
</organism>
<dbReference type="EMBL" id="JAPTMU010000004">
    <property type="protein sequence ID" value="KAJ4944782.1"/>
    <property type="molecule type" value="Genomic_DNA"/>
</dbReference>
<accession>A0AAD6FR12</accession>
<dbReference type="Proteomes" id="UP001219934">
    <property type="component" value="Unassembled WGS sequence"/>
</dbReference>
<keyword evidence="2" id="KW-1185">Reference proteome</keyword>
<reference evidence="1" key="1">
    <citation type="submission" date="2022-11" db="EMBL/GenBank/DDBJ databases">
        <title>Chromosome-level genome of Pogonophryne albipinna.</title>
        <authorList>
            <person name="Jo E."/>
        </authorList>
    </citation>
    <scope>NUCLEOTIDE SEQUENCE</scope>
    <source>
        <strain evidence="1">SGF0006</strain>
        <tissue evidence="1">Muscle</tissue>
    </source>
</reference>
<evidence type="ECO:0000313" key="1">
    <source>
        <dbReference type="EMBL" id="KAJ4944782.1"/>
    </source>
</evidence>
<evidence type="ECO:0000313" key="2">
    <source>
        <dbReference type="Proteomes" id="UP001219934"/>
    </source>
</evidence>
<dbReference type="AlphaFoldDB" id="A0AAD6FR12"/>
<gene>
    <name evidence="1" type="ORF">JOQ06_013322</name>
</gene>